<dbReference type="InterPro" id="IPR058163">
    <property type="entry name" value="LysR-type_TF_proteobact-type"/>
</dbReference>
<dbReference type="PANTHER" id="PTHR30537">
    <property type="entry name" value="HTH-TYPE TRANSCRIPTIONAL REGULATOR"/>
    <property type="match status" value="1"/>
</dbReference>
<reference evidence="6 9" key="1">
    <citation type="submission" date="2018-09" db="EMBL/GenBank/DDBJ databases">
        <title>Roseomonas sp. nov., isolated from feces of Tibetan antelopes in the Qinghai-Tibet plateau, China.</title>
        <authorList>
            <person name="Tian Z."/>
        </authorList>
    </citation>
    <scope>NUCLEOTIDE SEQUENCE [LARGE SCALE GENOMIC DNA]</scope>
    <source>
        <strain evidence="7 8">Z23</strain>
        <strain evidence="6 9">Z24</strain>
    </source>
</reference>
<dbReference type="InterPro" id="IPR000847">
    <property type="entry name" value="LysR_HTH_N"/>
</dbReference>
<dbReference type="RefSeq" id="WP_120639737.1">
    <property type="nucleotide sequence ID" value="NZ_RAQU01000134.1"/>
</dbReference>
<keyword evidence="8" id="KW-1185">Reference proteome</keyword>
<dbReference type="Proteomes" id="UP000278036">
    <property type="component" value="Unassembled WGS sequence"/>
</dbReference>
<accession>A0A3A9JUK5</accession>
<dbReference type="FunFam" id="1.10.10.10:FF:000001">
    <property type="entry name" value="LysR family transcriptional regulator"/>
    <property type="match status" value="1"/>
</dbReference>
<evidence type="ECO:0000259" key="5">
    <source>
        <dbReference type="PROSITE" id="PS50931"/>
    </source>
</evidence>
<dbReference type="EMBL" id="RAQU01000134">
    <property type="protein sequence ID" value="RKK02679.1"/>
    <property type="molecule type" value="Genomic_DNA"/>
</dbReference>
<evidence type="ECO:0000256" key="3">
    <source>
        <dbReference type="ARBA" id="ARBA00023125"/>
    </source>
</evidence>
<dbReference type="AlphaFoldDB" id="A0A3A9JUK5"/>
<dbReference type="PANTHER" id="PTHR30537:SF31">
    <property type="entry name" value="TRANSCRIPTIONAL REGULATOR, LYSR FAMILY"/>
    <property type="match status" value="1"/>
</dbReference>
<dbReference type="GO" id="GO:0043565">
    <property type="term" value="F:sequence-specific DNA binding"/>
    <property type="evidence" value="ECO:0007669"/>
    <property type="project" value="TreeGrafter"/>
</dbReference>
<evidence type="ECO:0000256" key="1">
    <source>
        <dbReference type="ARBA" id="ARBA00009437"/>
    </source>
</evidence>
<sequence length="304" mass="33384">MNDLNDLYYFHAVATHQGFSAASRHIGVPKATLSKGVARLEERLQVRLLERTTRSLRTTEVGRAFLEHCQTMLAGVEAAEAVAAQAQAEPNGIVRMSCPQGLIQNLVADILPTFMRAYPRVRVQMKVLNRRADLIEDGVDIALRARTLLEGDASQIVRPLGRTHLVFAISPLLRDRLGAELSIEHLTELPTLSMTEDADEDTWNVAGPADEARTIRHRPRLQCSNFDLLLAAATDGLGVALLPEHICRSAFVSGELVHVLPDWHTTHGTIYAVFASRKGLVPAVRALIDHLAVEVARRASPLSP</sequence>
<dbReference type="EMBL" id="RFLX01000029">
    <property type="protein sequence ID" value="RMI17425.1"/>
    <property type="molecule type" value="Genomic_DNA"/>
</dbReference>
<comment type="caution">
    <text evidence="6">The sequence shown here is derived from an EMBL/GenBank/DDBJ whole genome shotgun (WGS) entry which is preliminary data.</text>
</comment>
<dbReference type="GO" id="GO:0003700">
    <property type="term" value="F:DNA-binding transcription factor activity"/>
    <property type="evidence" value="ECO:0007669"/>
    <property type="project" value="InterPro"/>
</dbReference>
<dbReference type="Gene3D" id="1.10.10.10">
    <property type="entry name" value="Winged helix-like DNA-binding domain superfamily/Winged helix DNA-binding domain"/>
    <property type="match status" value="1"/>
</dbReference>
<dbReference type="InterPro" id="IPR036390">
    <property type="entry name" value="WH_DNA-bd_sf"/>
</dbReference>
<dbReference type="InterPro" id="IPR036388">
    <property type="entry name" value="WH-like_DNA-bd_sf"/>
</dbReference>
<dbReference type="Pfam" id="PF00126">
    <property type="entry name" value="HTH_1"/>
    <property type="match status" value="1"/>
</dbReference>
<dbReference type="InParanoid" id="A0A3A9JUK5"/>
<keyword evidence="2" id="KW-0805">Transcription regulation</keyword>
<evidence type="ECO:0000256" key="2">
    <source>
        <dbReference type="ARBA" id="ARBA00023015"/>
    </source>
</evidence>
<keyword evidence="4" id="KW-0804">Transcription</keyword>
<evidence type="ECO:0000256" key="4">
    <source>
        <dbReference type="ARBA" id="ARBA00023163"/>
    </source>
</evidence>
<evidence type="ECO:0000313" key="8">
    <source>
        <dbReference type="Proteomes" id="UP000274097"/>
    </source>
</evidence>
<proteinExistence type="inferred from homology"/>
<dbReference type="SUPFAM" id="SSF46785">
    <property type="entry name" value="Winged helix' DNA-binding domain"/>
    <property type="match status" value="1"/>
</dbReference>
<dbReference type="Gene3D" id="3.40.190.290">
    <property type="match status" value="1"/>
</dbReference>
<dbReference type="OrthoDB" id="9812435at2"/>
<protein>
    <submittedName>
        <fullName evidence="6">LysR family transcriptional regulator</fullName>
    </submittedName>
</protein>
<organism evidence="6 9">
    <name type="scientific">Teichococcus wenyumeiae</name>
    <dbReference type="NCBI Taxonomy" id="2478470"/>
    <lineage>
        <taxon>Bacteria</taxon>
        <taxon>Pseudomonadati</taxon>
        <taxon>Pseudomonadota</taxon>
        <taxon>Alphaproteobacteria</taxon>
        <taxon>Acetobacterales</taxon>
        <taxon>Roseomonadaceae</taxon>
        <taxon>Roseomonas</taxon>
    </lineage>
</organism>
<dbReference type="PROSITE" id="PS50931">
    <property type="entry name" value="HTH_LYSR"/>
    <property type="match status" value="1"/>
</dbReference>
<gene>
    <name evidence="6" type="ORF">D6Z83_18505</name>
    <name evidence="7" type="ORF">EBE87_22520</name>
</gene>
<dbReference type="SUPFAM" id="SSF53850">
    <property type="entry name" value="Periplasmic binding protein-like II"/>
    <property type="match status" value="1"/>
</dbReference>
<evidence type="ECO:0000313" key="6">
    <source>
        <dbReference type="EMBL" id="RKK02679.1"/>
    </source>
</evidence>
<dbReference type="GO" id="GO:0006351">
    <property type="term" value="P:DNA-templated transcription"/>
    <property type="evidence" value="ECO:0007669"/>
    <property type="project" value="TreeGrafter"/>
</dbReference>
<keyword evidence="3" id="KW-0238">DNA-binding</keyword>
<dbReference type="InterPro" id="IPR005119">
    <property type="entry name" value="LysR_subst-bd"/>
</dbReference>
<comment type="similarity">
    <text evidence="1">Belongs to the LysR transcriptional regulatory family.</text>
</comment>
<feature type="domain" description="HTH lysR-type" evidence="5">
    <location>
        <begin position="1"/>
        <end position="59"/>
    </location>
</feature>
<evidence type="ECO:0000313" key="7">
    <source>
        <dbReference type="EMBL" id="RMI17425.1"/>
    </source>
</evidence>
<dbReference type="Pfam" id="PF03466">
    <property type="entry name" value="LysR_substrate"/>
    <property type="match status" value="1"/>
</dbReference>
<dbReference type="Proteomes" id="UP000274097">
    <property type="component" value="Unassembled WGS sequence"/>
</dbReference>
<name>A0A3A9JUK5_9PROT</name>
<evidence type="ECO:0000313" key="9">
    <source>
        <dbReference type="Proteomes" id="UP000278036"/>
    </source>
</evidence>